<dbReference type="EMBL" id="WHOA01000009">
    <property type="protein sequence ID" value="NOU70201.1"/>
    <property type="molecule type" value="Genomic_DNA"/>
</dbReference>
<evidence type="ECO:0000256" key="1">
    <source>
        <dbReference type="SAM" id="Phobius"/>
    </source>
</evidence>
<feature type="transmembrane region" description="Helical" evidence="1">
    <location>
        <begin position="264"/>
        <end position="282"/>
    </location>
</feature>
<keyword evidence="3" id="KW-1185">Reference proteome</keyword>
<sequence length="335" mass="37535">MSQDEHHIQLTSGDIAPLWGGYLSDSMVNCVLKHFLHTVEDGDVKPIIEYALGLTMEHMEFSNKLFKDEKFPIPLAFTEKDVNLNAPRLFSDGYMLLYLRHMGIAGTITYGVALASSSRQDIRAFYHHNLKTAAELLEKSTAILQSKGILPRSPFIPYPDSVEYVHKESWLNGLLGDRRPLNAVEISNLHMNIMKNSIGQALMLGFSQVAQTKEVIAYIVRGRDISKKHVEVFNALLRDDQLPAPTTWETEISNSKESPFSDKLMLYHTVFLAAIGMGNYGASLAASMRRDLTTVYIRLTAEIGTYADDGAELTIKNDWMEKIPGAIERNALLSL</sequence>
<proteinExistence type="predicted"/>
<dbReference type="Gene3D" id="1.20.1260.10">
    <property type="match status" value="2"/>
</dbReference>
<dbReference type="Proteomes" id="UP000616779">
    <property type="component" value="Unassembled WGS sequence"/>
</dbReference>
<organism evidence="2 3">
    <name type="scientific">Paenibacillus phytorum</name>
    <dbReference type="NCBI Taxonomy" id="2654977"/>
    <lineage>
        <taxon>Bacteria</taxon>
        <taxon>Bacillati</taxon>
        <taxon>Bacillota</taxon>
        <taxon>Bacilli</taxon>
        <taxon>Bacillales</taxon>
        <taxon>Paenibacillaceae</taxon>
        <taxon>Paenibacillus</taxon>
    </lineage>
</organism>
<evidence type="ECO:0000313" key="2">
    <source>
        <dbReference type="EMBL" id="NOU70201.1"/>
    </source>
</evidence>
<keyword evidence="1" id="KW-0812">Transmembrane</keyword>
<protein>
    <submittedName>
        <fullName evidence="2">DUF3231 family protein</fullName>
    </submittedName>
</protein>
<dbReference type="RefSeq" id="WP_171640451.1">
    <property type="nucleotide sequence ID" value="NZ_WHOA01000009.1"/>
</dbReference>
<name>A0ABX1XQF0_9BACL</name>
<evidence type="ECO:0000313" key="3">
    <source>
        <dbReference type="Proteomes" id="UP000616779"/>
    </source>
</evidence>
<keyword evidence="1" id="KW-1133">Transmembrane helix</keyword>
<comment type="caution">
    <text evidence="2">The sequence shown here is derived from an EMBL/GenBank/DDBJ whole genome shotgun (WGS) entry which is preliminary data.</text>
</comment>
<accession>A0ABX1XQF0</accession>
<gene>
    <name evidence="2" type="ORF">GC098_01895</name>
</gene>
<reference evidence="2 3" key="1">
    <citation type="submission" date="2019-10" db="EMBL/GenBank/DDBJ databases">
        <title>Description of Paenibacillus terrestris sp. nov.</title>
        <authorList>
            <person name="Carlier A."/>
            <person name="Qi S."/>
        </authorList>
    </citation>
    <scope>NUCLEOTIDE SEQUENCE [LARGE SCALE GENOMIC DNA]</scope>
    <source>
        <strain evidence="2 3">LMG 31458</strain>
    </source>
</reference>
<dbReference type="InterPro" id="IPR021617">
    <property type="entry name" value="DUF3231"/>
</dbReference>
<dbReference type="Pfam" id="PF11553">
    <property type="entry name" value="DUF3231"/>
    <property type="match status" value="2"/>
</dbReference>
<keyword evidence="1" id="KW-0472">Membrane</keyword>
<dbReference type="InterPro" id="IPR012347">
    <property type="entry name" value="Ferritin-like"/>
</dbReference>